<protein>
    <submittedName>
        <fullName evidence="1">Uncharacterized protein</fullName>
    </submittedName>
</protein>
<dbReference type="AlphaFoldDB" id="A0A5P2DIR4"/>
<dbReference type="Proteomes" id="UP000324101">
    <property type="component" value="Chromosome"/>
</dbReference>
<dbReference type="EMBL" id="CP029189">
    <property type="protein sequence ID" value="QES53181.1"/>
    <property type="molecule type" value="Genomic_DNA"/>
</dbReference>
<organism evidence="1 2">
    <name type="scientific">Streptomyces venezuelae</name>
    <dbReference type="NCBI Taxonomy" id="54571"/>
    <lineage>
        <taxon>Bacteria</taxon>
        <taxon>Bacillati</taxon>
        <taxon>Actinomycetota</taxon>
        <taxon>Actinomycetes</taxon>
        <taxon>Kitasatosporales</taxon>
        <taxon>Streptomycetaceae</taxon>
        <taxon>Streptomyces</taxon>
    </lineage>
</organism>
<gene>
    <name evidence="1" type="ORF">DEJ51_02035</name>
</gene>
<reference evidence="1 2" key="1">
    <citation type="submission" date="2018-05" db="EMBL/GenBank/DDBJ databases">
        <title>Streptomyces venezuelae.</title>
        <authorList>
            <person name="Kim W."/>
            <person name="Lee N."/>
            <person name="Cho B.-K."/>
        </authorList>
    </citation>
    <scope>NUCLEOTIDE SEQUENCE [LARGE SCALE GENOMIC DNA]</scope>
    <source>
        <strain evidence="1 2">ATCC 21018</strain>
    </source>
</reference>
<proteinExistence type="predicted"/>
<evidence type="ECO:0000313" key="1">
    <source>
        <dbReference type="EMBL" id="QES53181.1"/>
    </source>
</evidence>
<evidence type="ECO:0000313" key="2">
    <source>
        <dbReference type="Proteomes" id="UP000324101"/>
    </source>
</evidence>
<accession>A0A5P2DIR4</accession>
<name>A0A5P2DIR4_STRVZ</name>
<sequence>MELRIVAPVRGWIQVRPVIDGRDVLAELWPPWAGEDPWVVLGPGGVAAAGGGPHEVRLARISCTEVCCGALYVTVRREGGEVVWDGWRNPAGGHADMPEFRFDAARYAAEVRRAEQDRAWEWPARTVAGLLAERLRADPGWSRRWECELDAVWTDQAAPGRVELVLLHPDAAADREGRPWLQLGVTLEVGDGDPEAEADRLAALVASTDRQELARVWGRSAHYSEEFP</sequence>